<proteinExistence type="predicted"/>
<protein>
    <submittedName>
        <fullName evidence="2">Uncharacterized protein</fullName>
    </submittedName>
</protein>
<name>A0AAU7YL59_9RICK</name>
<organism evidence="2">
    <name type="scientific">Wolbachia endosymbiont of Oeneis ivallda</name>
    <dbReference type="NCBI Taxonomy" id="3171168"/>
    <lineage>
        <taxon>Bacteria</taxon>
        <taxon>Pseudomonadati</taxon>
        <taxon>Pseudomonadota</taxon>
        <taxon>Alphaproteobacteria</taxon>
        <taxon>Rickettsiales</taxon>
        <taxon>Anaplasmataceae</taxon>
        <taxon>Wolbachieae</taxon>
        <taxon>Wolbachia</taxon>
    </lineage>
</organism>
<dbReference type="AlphaFoldDB" id="A0AAU7YL59"/>
<accession>A0AAU7YL59</accession>
<keyword evidence="1" id="KW-0472">Membrane</keyword>
<dbReference type="EMBL" id="CP158587">
    <property type="protein sequence ID" value="XCA34358.1"/>
    <property type="molecule type" value="Genomic_DNA"/>
</dbReference>
<keyword evidence="1" id="KW-0812">Transmembrane</keyword>
<keyword evidence="1" id="KW-1133">Transmembrane helix</keyword>
<gene>
    <name evidence="2" type="ORF">ABS861_02900</name>
</gene>
<reference evidence="2" key="1">
    <citation type="submission" date="2024-06" db="EMBL/GenBank/DDBJ databases">
        <title>Genome assembly of the Oeneis chryxus ivallda.</title>
        <authorList>
            <person name="MacDonald Z."/>
            <person name="Shaffer H.B."/>
            <person name="Gillespie T."/>
            <person name="Marimuthu M.P.A."/>
            <person name="Nguyen O."/>
            <person name="Fairbairn C.W."/>
            <person name="Seligmann W.E."/>
            <person name="Escalona M."/>
            <person name="Miller C."/>
            <person name="Toffelmier E."/>
        </authorList>
    </citation>
    <scope>NUCLEOTIDE SEQUENCE</scope>
    <source>
        <strain evidence="2">CCGP_102_HBS-TG_Oc004</strain>
    </source>
</reference>
<evidence type="ECO:0000313" key="2">
    <source>
        <dbReference type="EMBL" id="XCA34358.1"/>
    </source>
</evidence>
<evidence type="ECO:0000256" key="1">
    <source>
        <dbReference type="SAM" id="Phobius"/>
    </source>
</evidence>
<sequence>MIEKGALPSYWITPFISIAVFSILFCHPTERIPYEKLLRIFI</sequence>
<feature type="transmembrane region" description="Helical" evidence="1">
    <location>
        <begin position="6"/>
        <end position="26"/>
    </location>
</feature>